<dbReference type="AlphaFoldDB" id="A0A2U8IB87"/>
<evidence type="ECO:0000256" key="2">
    <source>
        <dbReference type="ARBA" id="ARBA00023125"/>
    </source>
</evidence>
<reference evidence="5 6" key="1">
    <citation type="submission" date="2017-05" db="EMBL/GenBank/DDBJ databases">
        <title>Genome sequence of Candidatus Fukatsuia symbiotica and Candidatus Hamiltonella defensa from Acyrthosiphon pisum strain 5D.</title>
        <authorList>
            <person name="Patel V.A."/>
            <person name="Chevignon G."/>
            <person name="Russell J.A."/>
            <person name="Oliver K.M."/>
        </authorList>
    </citation>
    <scope>NUCLEOTIDE SEQUENCE [LARGE SCALE GENOMIC DNA]</scope>
    <source>
        <strain evidence="5 6">5D</strain>
        <plasmid evidence="6">p5d_fsymbiotica-1</plasmid>
    </source>
</reference>
<dbReference type="PANTHER" id="PTHR36511">
    <property type="entry name" value="MERR FAMILY BACTERIAL REGULATORY PROTEIN"/>
    <property type="match status" value="1"/>
</dbReference>
<feature type="domain" description="HTH cro/C1-type" evidence="4">
    <location>
        <begin position="45"/>
        <end position="88"/>
    </location>
</feature>
<dbReference type="PANTHER" id="PTHR36511:SF3">
    <property type="entry name" value="ANTITOXIN HIGA-2"/>
    <property type="match status" value="1"/>
</dbReference>
<dbReference type="Gene3D" id="1.10.260.40">
    <property type="entry name" value="lambda repressor-like DNA-binding domains"/>
    <property type="match status" value="1"/>
</dbReference>
<dbReference type="OrthoDB" id="9799384at2"/>
<organism evidence="5 6">
    <name type="scientific">Candidatus Fukatsuia symbiotica</name>
    <dbReference type="NCBI Taxonomy" id="1878942"/>
    <lineage>
        <taxon>Bacteria</taxon>
        <taxon>Pseudomonadati</taxon>
        <taxon>Pseudomonadota</taxon>
        <taxon>Gammaproteobacteria</taxon>
        <taxon>Enterobacterales</taxon>
        <taxon>Yersiniaceae</taxon>
        <taxon>Candidatus Fukatsuia</taxon>
    </lineage>
</organism>
<proteinExistence type="predicted"/>
<name>A0A2U8IB87_9GAMM</name>
<evidence type="ECO:0000313" key="5">
    <source>
        <dbReference type="EMBL" id="AWK15575.1"/>
    </source>
</evidence>
<dbReference type="SMART" id="SM00530">
    <property type="entry name" value="HTH_XRE"/>
    <property type="match status" value="1"/>
</dbReference>
<keyword evidence="6" id="KW-1185">Reference proteome</keyword>
<dbReference type="GO" id="GO:0003677">
    <property type="term" value="F:DNA binding"/>
    <property type="evidence" value="ECO:0007669"/>
    <property type="project" value="UniProtKB-KW"/>
</dbReference>
<protein>
    <submittedName>
        <fullName evidence="5">Transcriptional regulator</fullName>
    </submittedName>
</protein>
<dbReference type="Pfam" id="PF01381">
    <property type="entry name" value="HTH_3"/>
    <property type="match status" value="1"/>
</dbReference>
<gene>
    <name evidence="5" type="ORF">CCS41_14235</name>
</gene>
<dbReference type="EMBL" id="CP021660">
    <property type="protein sequence ID" value="AWK15575.1"/>
    <property type="molecule type" value="Genomic_DNA"/>
</dbReference>
<keyword evidence="5" id="KW-0614">Plasmid</keyword>
<dbReference type="RefSeq" id="WP_119797884.1">
    <property type="nucleotide sequence ID" value="NZ_CP021660.1"/>
</dbReference>
<dbReference type="Proteomes" id="UP000261875">
    <property type="component" value="Plasmid p5D_Fsymbiotica-1"/>
</dbReference>
<keyword evidence="2" id="KW-0238">DNA-binding</keyword>
<dbReference type="SUPFAM" id="SSF47413">
    <property type="entry name" value="lambda repressor-like DNA-binding domains"/>
    <property type="match status" value="1"/>
</dbReference>
<dbReference type="InterPro" id="IPR052359">
    <property type="entry name" value="HTH-type_reg/antitoxin"/>
</dbReference>
<accession>A0A2U8IB87</accession>
<evidence type="ECO:0000259" key="4">
    <source>
        <dbReference type="PROSITE" id="PS50943"/>
    </source>
</evidence>
<dbReference type="KEGG" id="fsm:CCS41_14235"/>
<keyword evidence="1" id="KW-0805">Transcription regulation</keyword>
<evidence type="ECO:0000313" key="6">
    <source>
        <dbReference type="Proteomes" id="UP000261875"/>
    </source>
</evidence>
<dbReference type="CDD" id="cd00093">
    <property type="entry name" value="HTH_XRE"/>
    <property type="match status" value="1"/>
</dbReference>
<keyword evidence="3" id="KW-0804">Transcription</keyword>
<evidence type="ECO:0000256" key="1">
    <source>
        <dbReference type="ARBA" id="ARBA00023015"/>
    </source>
</evidence>
<evidence type="ECO:0000256" key="3">
    <source>
        <dbReference type="ARBA" id="ARBA00023163"/>
    </source>
</evidence>
<dbReference type="InterPro" id="IPR001387">
    <property type="entry name" value="Cro/C1-type_HTH"/>
</dbReference>
<sequence length="104" mass="11686">MNERNIFDELMQGMEAWGNMNAGKETLKIHRLSSNKGITLCPSELKALREKLNLSQAVFAQYLHTGVTTYQNWEQGRAKPNQQVVLLIKMVEKNPATLSALAAL</sequence>
<dbReference type="InterPro" id="IPR010982">
    <property type="entry name" value="Lambda_DNA-bd_dom_sf"/>
</dbReference>
<geneLocation type="plasmid" evidence="6">
    <name>p5d_fsymbiotica-1</name>
</geneLocation>
<dbReference type="PROSITE" id="PS50943">
    <property type="entry name" value="HTH_CROC1"/>
    <property type="match status" value="1"/>
</dbReference>